<proteinExistence type="predicted"/>
<dbReference type="Proteomes" id="UP000762676">
    <property type="component" value="Unassembled WGS sequence"/>
</dbReference>
<gene>
    <name evidence="1" type="ORF">ElyMa_003105600</name>
</gene>
<comment type="caution">
    <text evidence="1">The sequence shown here is derived from an EMBL/GenBank/DDBJ whole genome shotgun (WGS) entry which is preliminary data.</text>
</comment>
<evidence type="ECO:0000313" key="2">
    <source>
        <dbReference type="Proteomes" id="UP000762676"/>
    </source>
</evidence>
<keyword evidence="2" id="KW-1185">Reference proteome</keyword>
<name>A0AAV4IQJ5_9GAST</name>
<evidence type="ECO:0000313" key="1">
    <source>
        <dbReference type="EMBL" id="GFS12205.1"/>
    </source>
</evidence>
<accession>A0AAV4IQJ5</accession>
<reference evidence="1 2" key="1">
    <citation type="journal article" date="2021" name="Elife">
        <title>Chloroplast acquisition without the gene transfer in kleptoplastic sea slugs, Plakobranchus ocellatus.</title>
        <authorList>
            <person name="Maeda T."/>
            <person name="Takahashi S."/>
            <person name="Yoshida T."/>
            <person name="Shimamura S."/>
            <person name="Takaki Y."/>
            <person name="Nagai Y."/>
            <person name="Toyoda A."/>
            <person name="Suzuki Y."/>
            <person name="Arimoto A."/>
            <person name="Ishii H."/>
            <person name="Satoh N."/>
            <person name="Nishiyama T."/>
            <person name="Hasebe M."/>
            <person name="Maruyama T."/>
            <person name="Minagawa J."/>
            <person name="Obokata J."/>
            <person name="Shigenobu S."/>
        </authorList>
    </citation>
    <scope>NUCLEOTIDE SEQUENCE [LARGE SCALE GENOMIC DNA]</scope>
</reference>
<protein>
    <submittedName>
        <fullName evidence="1">Transposase</fullName>
    </submittedName>
</protein>
<dbReference type="EMBL" id="BMAT01006408">
    <property type="protein sequence ID" value="GFS12205.1"/>
    <property type="molecule type" value="Genomic_DNA"/>
</dbReference>
<dbReference type="AlphaFoldDB" id="A0AAV4IQJ5"/>
<sequence length="82" mass="9387">MATSNDLLFEQRPVIEFMAAERCSAANIHSRMKTVYGEMCISDCAVRKWTSLDSTQLLERYSTEGQAFQQSILIGDECWVHH</sequence>
<organism evidence="1 2">
    <name type="scientific">Elysia marginata</name>
    <dbReference type="NCBI Taxonomy" id="1093978"/>
    <lineage>
        <taxon>Eukaryota</taxon>
        <taxon>Metazoa</taxon>
        <taxon>Spiralia</taxon>
        <taxon>Lophotrochozoa</taxon>
        <taxon>Mollusca</taxon>
        <taxon>Gastropoda</taxon>
        <taxon>Heterobranchia</taxon>
        <taxon>Euthyneura</taxon>
        <taxon>Panpulmonata</taxon>
        <taxon>Sacoglossa</taxon>
        <taxon>Placobranchoidea</taxon>
        <taxon>Plakobranchidae</taxon>
        <taxon>Elysia</taxon>
    </lineage>
</organism>